<comment type="caution">
    <text evidence="1">The sequence shown here is derived from an EMBL/GenBank/DDBJ whole genome shotgun (WGS) entry which is preliminary data.</text>
</comment>
<dbReference type="Proteomes" id="UP001595907">
    <property type="component" value="Unassembled WGS sequence"/>
</dbReference>
<gene>
    <name evidence="1" type="ORF">ACFOWM_06160</name>
</gene>
<evidence type="ECO:0008006" key="3">
    <source>
        <dbReference type="Google" id="ProtNLM"/>
    </source>
</evidence>
<organism evidence="1 2">
    <name type="scientific">Ferruginibacter yonginensis</name>
    <dbReference type="NCBI Taxonomy" id="1310416"/>
    <lineage>
        <taxon>Bacteria</taxon>
        <taxon>Pseudomonadati</taxon>
        <taxon>Bacteroidota</taxon>
        <taxon>Chitinophagia</taxon>
        <taxon>Chitinophagales</taxon>
        <taxon>Chitinophagaceae</taxon>
        <taxon>Ferruginibacter</taxon>
    </lineage>
</organism>
<protein>
    <recommendedName>
        <fullName evidence="3">Phage protein</fullName>
    </recommendedName>
</protein>
<evidence type="ECO:0000313" key="2">
    <source>
        <dbReference type="Proteomes" id="UP001595907"/>
    </source>
</evidence>
<proteinExistence type="predicted"/>
<sequence length="97" mass="11507">MWKVTEHKLSRQAQELKVSMLVKQMAQNTYATYADAFIEQFKSRINDIPRSNNYSANLLYECKWVNHYAVEVNKLDVEGNFKYKMFTVEFENIKSSL</sequence>
<evidence type="ECO:0000313" key="1">
    <source>
        <dbReference type="EMBL" id="MFC4262450.1"/>
    </source>
</evidence>
<reference evidence="2" key="1">
    <citation type="journal article" date="2019" name="Int. J. Syst. Evol. Microbiol.">
        <title>The Global Catalogue of Microorganisms (GCM) 10K type strain sequencing project: providing services to taxonomists for standard genome sequencing and annotation.</title>
        <authorList>
            <consortium name="The Broad Institute Genomics Platform"/>
            <consortium name="The Broad Institute Genome Sequencing Center for Infectious Disease"/>
            <person name="Wu L."/>
            <person name="Ma J."/>
        </authorList>
    </citation>
    <scope>NUCLEOTIDE SEQUENCE [LARGE SCALE GENOMIC DNA]</scope>
    <source>
        <strain evidence="2">CECT 8289</strain>
    </source>
</reference>
<accession>A0ABV8QS29</accession>
<dbReference type="RefSeq" id="WP_379707868.1">
    <property type="nucleotide sequence ID" value="NZ_JBHSCZ010000001.1"/>
</dbReference>
<dbReference type="EMBL" id="JBHSCZ010000001">
    <property type="protein sequence ID" value="MFC4262450.1"/>
    <property type="molecule type" value="Genomic_DNA"/>
</dbReference>
<name>A0ABV8QS29_9BACT</name>
<keyword evidence="2" id="KW-1185">Reference proteome</keyword>